<feature type="compositionally biased region" description="Polar residues" evidence="1">
    <location>
        <begin position="1"/>
        <end position="21"/>
    </location>
</feature>
<feature type="compositionally biased region" description="Polar residues" evidence="1">
    <location>
        <begin position="477"/>
        <end position="486"/>
    </location>
</feature>
<gene>
    <name evidence="2" type="ORF">KVV02_006600</name>
</gene>
<feature type="region of interest" description="Disordered" evidence="1">
    <location>
        <begin position="373"/>
        <end position="401"/>
    </location>
</feature>
<evidence type="ECO:0000313" key="3">
    <source>
        <dbReference type="Proteomes" id="UP000717515"/>
    </source>
</evidence>
<name>A0A9P8CZG7_MORAP</name>
<feature type="compositionally biased region" description="Low complexity" evidence="1">
    <location>
        <begin position="124"/>
        <end position="136"/>
    </location>
</feature>
<sequence>MTSERPSLTQISISTPSNFNPKHSDHAAPQSNSPHKALPHRIVPGLPSPPLSPLQISDHGPSKRSSMQPLPPLAKALPLIIPAANPAANREHVNCTIDPLGSKPSSGPKGVSCDDVPEPPLVPAPSGSSPAQSSAQLTPTTSFENGQLLEDLDASVPILPSQLRRRHESMKLLARTVQKQQAASVHEPMDQDVPLNALHPQVGDDPNNLVSTGGQPHKNSNHSGLNDEDEMEDTIESIGGSNSRESSMVRTPAPHSMLFEASTSDTIATLASLSAQTDLGFTEMPTRDWIKMQSKIQALETEVFHVSRTNRLLNDELDKLTGILARLTAGDDSEQKQVEGGNSNSSSSQPAWRREYEFLVQQVDLMHRQLQAAQSELGGRTTPQGRARVEEMEVSRSTEVTRQLHAEVKDLTASLKMWQSALQQTDSQYRRKCDDERVLKQTLRERESELSSLVEKLEQSRGHNGGGSSSSSSSSSKDTASNTGLNRNECGMPGTFPDALSAEAVQAHTRVADQLAVSLVSWAALLVTSMMS</sequence>
<organism evidence="2 3">
    <name type="scientific">Mortierella alpina</name>
    <name type="common">Oleaginous fungus</name>
    <name type="synonym">Mortierella renispora</name>
    <dbReference type="NCBI Taxonomy" id="64518"/>
    <lineage>
        <taxon>Eukaryota</taxon>
        <taxon>Fungi</taxon>
        <taxon>Fungi incertae sedis</taxon>
        <taxon>Mucoromycota</taxon>
        <taxon>Mortierellomycotina</taxon>
        <taxon>Mortierellomycetes</taxon>
        <taxon>Mortierellales</taxon>
        <taxon>Mortierellaceae</taxon>
        <taxon>Mortierella</taxon>
    </lineage>
</organism>
<dbReference type="Proteomes" id="UP000717515">
    <property type="component" value="Unassembled WGS sequence"/>
</dbReference>
<dbReference type="AlphaFoldDB" id="A0A9P8CZG7"/>
<feature type="region of interest" description="Disordered" evidence="1">
    <location>
        <begin position="95"/>
        <end position="139"/>
    </location>
</feature>
<feature type="region of interest" description="Disordered" evidence="1">
    <location>
        <begin position="450"/>
        <end position="494"/>
    </location>
</feature>
<feature type="compositionally biased region" description="Basic and acidic residues" evidence="1">
    <location>
        <begin position="387"/>
        <end position="396"/>
    </location>
</feature>
<accession>A0A9P8CZG7</accession>
<feature type="compositionally biased region" description="Basic and acidic residues" evidence="1">
    <location>
        <begin position="450"/>
        <end position="461"/>
    </location>
</feature>
<feature type="compositionally biased region" description="Polar residues" evidence="1">
    <location>
        <begin position="208"/>
        <end position="224"/>
    </location>
</feature>
<comment type="caution">
    <text evidence="2">The sequence shown here is derived from an EMBL/GenBank/DDBJ whole genome shotgun (WGS) entry which is preliminary data.</text>
</comment>
<feature type="compositionally biased region" description="Polar residues" evidence="1">
    <location>
        <begin position="340"/>
        <end position="350"/>
    </location>
</feature>
<proteinExistence type="predicted"/>
<feature type="region of interest" description="Disordered" evidence="1">
    <location>
        <begin position="331"/>
        <end position="351"/>
    </location>
</feature>
<feature type="region of interest" description="Disordered" evidence="1">
    <location>
        <begin position="208"/>
        <end position="229"/>
    </location>
</feature>
<protein>
    <submittedName>
        <fullName evidence="2">Uncharacterized protein</fullName>
    </submittedName>
</protein>
<evidence type="ECO:0000313" key="2">
    <source>
        <dbReference type="EMBL" id="KAG9324456.1"/>
    </source>
</evidence>
<evidence type="ECO:0000256" key="1">
    <source>
        <dbReference type="SAM" id="MobiDB-lite"/>
    </source>
</evidence>
<reference evidence="2" key="1">
    <citation type="submission" date="2021-07" db="EMBL/GenBank/DDBJ databases">
        <title>Draft genome of Mortierella alpina, strain LL118, isolated from an aspen leaf litter sample.</title>
        <authorList>
            <person name="Yang S."/>
            <person name="Vinatzer B.A."/>
        </authorList>
    </citation>
    <scope>NUCLEOTIDE SEQUENCE</scope>
    <source>
        <strain evidence="2">LL118</strain>
    </source>
</reference>
<feature type="compositionally biased region" description="Low complexity" evidence="1">
    <location>
        <begin position="101"/>
        <end position="110"/>
    </location>
</feature>
<dbReference type="EMBL" id="JAIFTL010000066">
    <property type="protein sequence ID" value="KAG9324456.1"/>
    <property type="molecule type" value="Genomic_DNA"/>
</dbReference>
<feature type="region of interest" description="Disordered" evidence="1">
    <location>
        <begin position="1"/>
        <end position="71"/>
    </location>
</feature>